<reference evidence="1" key="1">
    <citation type="submission" date="2019-05" db="EMBL/GenBank/DDBJ databases">
        <title>The de novo reference genome and transcriptome assemblies of the wild tomato species Solanum chilense.</title>
        <authorList>
            <person name="Stam R."/>
            <person name="Nosenko T."/>
            <person name="Hoerger A.C."/>
            <person name="Stephan W."/>
            <person name="Seidel M.A."/>
            <person name="Kuhn J.M.M."/>
            <person name="Haberer G."/>
            <person name="Tellier A."/>
        </authorList>
    </citation>
    <scope>NUCLEOTIDE SEQUENCE</scope>
    <source>
        <tissue evidence="1">Mature leaves</tissue>
    </source>
</reference>
<comment type="caution">
    <text evidence="1">The sequence shown here is derived from an EMBL/GenBank/DDBJ whole genome shotgun (WGS) entry which is preliminary data.</text>
</comment>
<protein>
    <recommendedName>
        <fullName evidence="2">Zinc-ribbon 15 domain-containing protein</fullName>
    </recommendedName>
</protein>
<evidence type="ECO:0008006" key="2">
    <source>
        <dbReference type="Google" id="ProtNLM"/>
    </source>
</evidence>
<name>A0A6N2BSN0_SOLCI</name>
<sequence>MVCFCFLVDQKRTVRRSKPVAGSCSRCGHGAKVAEMYTSTRFCYIPLYTKSWKAIVCSFCGAILKSYT</sequence>
<evidence type="ECO:0000313" key="1">
    <source>
        <dbReference type="EMBL" id="TMW97537.1"/>
    </source>
</evidence>
<dbReference type="EMBL" id="RXGB01001787">
    <property type="protein sequence ID" value="TMW97537.1"/>
    <property type="molecule type" value="Genomic_DNA"/>
</dbReference>
<dbReference type="PANTHER" id="PTHR33320:SF19">
    <property type="entry name" value="GATA-TYPE DOMAIN-CONTAINING PROTEIN"/>
    <property type="match status" value="1"/>
</dbReference>
<accession>A0A6N2BSN0</accession>
<dbReference type="PANTHER" id="PTHR33320">
    <property type="entry name" value="METHIONYL-TRNA SYNTHETASE"/>
    <property type="match status" value="1"/>
</dbReference>
<dbReference type="AlphaFoldDB" id="A0A6N2BSN0"/>
<proteinExistence type="predicted"/>
<organism evidence="1">
    <name type="scientific">Solanum chilense</name>
    <name type="common">Tomato</name>
    <name type="synonym">Lycopersicon chilense</name>
    <dbReference type="NCBI Taxonomy" id="4083"/>
    <lineage>
        <taxon>Eukaryota</taxon>
        <taxon>Viridiplantae</taxon>
        <taxon>Streptophyta</taxon>
        <taxon>Embryophyta</taxon>
        <taxon>Tracheophyta</taxon>
        <taxon>Spermatophyta</taxon>
        <taxon>Magnoliopsida</taxon>
        <taxon>eudicotyledons</taxon>
        <taxon>Gunneridae</taxon>
        <taxon>Pentapetalae</taxon>
        <taxon>asterids</taxon>
        <taxon>lamiids</taxon>
        <taxon>Solanales</taxon>
        <taxon>Solanaceae</taxon>
        <taxon>Solanoideae</taxon>
        <taxon>Solaneae</taxon>
        <taxon>Solanum</taxon>
        <taxon>Solanum subgen. Lycopersicon</taxon>
    </lineage>
</organism>
<gene>
    <name evidence="1" type="ORF">EJD97_005352</name>
</gene>